<evidence type="ECO:0000313" key="13">
    <source>
        <dbReference type="EMBL" id="CAL5141839.1"/>
    </source>
</evidence>
<evidence type="ECO:0000256" key="8">
    <source>
        <dbReference type="ARBA" id="ARBA00022792"/>
    </source>
</evidence>
<dbReference type="GO" id="GO:0005743">
    <property type="term" value="C:mitochondrial inner membrane"/>
    <property type="evidence" value="ECO:0007669"/>
    <property type="project" value="UniProtKB-SubCell"/>
</dbReference>
<keyword evidence="11" id="KW-0472">Membrane</keyword>
<evidence type="ECO:0000256" key="12">
    <source>
        <dbReference type="ARBA" id="ARBA00023157"/>
    </source>
</evidence>
<evidence type="ECO:0000256" key="7">
    <source>
        <dbReference type="ARBA" id="ARBA00022660"/>
    </source>
</evidence>
<comment type="subcellular location">
    <subcellularLocation>
        <location evidence="3">Mitochondrion inner membrane</location>
        <topology evidence="3">Peripheral membrane protein</topology>
    </subcellularLocation>
    <subcellularLocation>
        <location evidence="2">Mitochondrion intermembrane space</location>
    </subcellularLocation>
</comment>
<gene>
    <name evidence="13" type="ORF">CDAUBV1_LOCUS17143</name>
</gene>
<sequence length="115" mass="13653">MGHVISTYRDPSSMPDVSKGPIFDPMLGFPNGRKKRESLVSEEEMLAAGLLPHQRDYCAPILMMYEKCRRESSFPYLFCMDIRHHYLRCEQADQTIRRKEYERERRLIAKQRAQL</sequence>
<accession>A0AAV2TWT1</accession>
<evidence type="ECO:0000256" key="9">
    <source>
        <dbReference type="ARBA" id="ARBA00022982"/>
    </source>
</evidence>
<evidence type="ECO:0000256" key="1">
    <source>
        <dbReference type="ARBA" id="ARBA00003195"/>
    </source>
</evidence>
<evidence type="ECO:0000256" key="4">
    <source>
        <dbReference type="ARBA" id="ARBA00008006"/>
    </source>
</evidence>
<evidence type="ECO:0000256" key="10">
    <source>
        <dbReference type="ARBA" id="ARBA00023128"/>
    </source>
</evidence>
<keyword evidence="10" id="KW-0496">Mitochondrion</keyword>
<keyword evidence="6" id="KW-0813">Transport</keyword>
<dbReference type="AlphaFoldDB" id="A0AAV2TWT1"/>
<evidence type="ECO:0000256" key="2">
    <source>
        <dbReference type="ARBA" id="ARBA00004569"/>
    </source>
</evidence>
<protein>
    <recommendedName>
        <fullName evidence="5">NADH dehydrogenase [ubiquinone] 1 beta subcomplex subunit 7</fullName>
    </recommendedName>
</protein>
<dbReference type="InterPro" id="IPR008698">
    <property type="entry name" value="NDUB7"/>
</dbReference>
<evidence type="ECO:0000313" key="14">
    <source>
        <dbReference type="Proteomes" id="UP001497525"/>
    </source>
</evidence>
<keyword evidence="7" id="KW-0679">Respiratory chain</keyword>
<dbReference type="Pfam" id="PF05676">
    <property type="entry name" value="NDUF_B7"/>
    <property type="match status" value="1"/>
</dbReference>
<keyword evidence="9" id="KW-0249">Electron transport</keyword>
<evidence type="ECO:0000256" key="11">
    <source>
        <dbReference type="ARBA" id="ARBA00023136"/>
    </source>
</evidence>
<proteinExistence type="inferred from homology"/>
<dbReference type="EMBL" id="CAXLJL010000933">
    <property type="protein sequence ID" value="CAL5141839.1"/>
    <property type="molecule type" value="Genomic_DNA"/>
</dbReference>
<name>A0AAV2TWT1_CALDB</name>
<reference evidence="13" key="1">
    <citation type="submission" date="2024-06" db="EMBL/GenBank/DDBJ databases">
        <authorList>
            <person name="Liu X."/>
            <person name="Lenzi L."/>
            <person name="Haldenby T S."/>
            <person name="Uol C."/>
        </authorList>
    </citation>
    <scope>NUCLEOTIDE SEQUENCE</scope>
</reference>
<evidence type="ECO:0000256" key="3">
    <source>
        <dbReference type="ARBA" id="ARBA00004637"/>
    </source>
</evidence>
<dbReference type="PANTHER" id="PTHR20900:SF0">
    <property type="entry name" value="NADH DEHYDROGENASE [UBIQUINONE] 1 BETA SUBCOMPLEX SUBUNIT 7"/>
    <property type="match status" value="1"/>
</dbReference>
<organism evidence="13 14">
    <name type="scientific">Calicophoron daubneyi</name>
    <name type="common">Rumen fluke</name>
    <name type="synonym">Paramphistomum daubneyi</name>
    <dbReference type="NCBI Taxonomy" id="300641"/>
    <lineage>
        <taxon>Eukaryota</taxon>
        <taxon>Metazoa</taxon>
        <taxon>Spiralia</taxon>
        <taxon>Lophotrochozoa</taxon>
        <taxon>Platyhelminthes</taxon>
        <taxon>Trematoda</taxon>
        <taxon>Digenea</taxon>
        <taxon>Plagiorchiida</taxon>
        <taxon>Pronocephalata</taxon>
        <taxon>Paramphistomoidea</taxon>
        <taxon>Paramphistomidae</taxon>
        <taxon>Calicophoron</taxon>
    </lineage>
</organism>
<dbReference type="Proteomes" id="UP001497525">
    <property type="component" value="Unassembled WGS sequence"/>
</dbReference>
<dbReference type="PANTHER" id="PTHR20900">
    <property type="entry name" value="NADH:UBIQUINONE OXIDOREDUCTASE B18-LIKE SUBUNIT"/>
    <property type="match status" value="1"/>
</dbReference>
<keyword evidence="12" id="KW-1015">Disulfide bond</keyword>
<evidence type="ECO:0000256" key="5">
    <source>
        <dbReference type="ARBA" id="ARBA00018677"/>
    </source>
</evidence>
<evidence type="ECO:0000256" key="6">
    <source>
        <dbReference type="ARBA" id="ARBA00022448"/>
    </source>
</evidence>
<keyword evidence="8" id="KW-0999">Mitochondrion inner membrane</keyword>
<dbReference type="GO" id="GO:0005758">
    <property type="term" value="C:mitochondrial intermembrane space"/>
    <property type="evidence" value="ECO:0007669"/>
    <property type="project" value="UniProtKB-SubCell"/>
</dbReference>
<comment type="function">
    <text evidence="1">Accessory subunit of the mitochondrial membrane respiratory chain NADH dehydrogenase (Complex I), that is believed not to be involved in catalysis. Complex I functions in the transfer of electrons from NADH to the respiratory chain. The immediate electron acceptor for the enzyme is believed to be ubiquinone.</text>
</comment>
<comment type="caution">
    <text evidence="13">The sequence shown here is derived from an EMBL/GenBank/DDBJ whole genome shotgun (WGS) entry which is preliminary data.</text>
</comment>
<comment type="similarity">
    <text evidence="4">Belongs to the complex I NDUFB7 subunit family.</text>
</comment>